<gene>
    <name evidence="3" type="ORF">K6753_04915</name>
</gene>
<evidence type="ECO:0008006" key="5">
    <source>
        <dbReference type="Google" id="ProtNLM"/>
    </source>
</evidence>
<protein>
    <recommendedName>
        <fullName evidence="5">Lipoprotein</fullName>
    </recommendedName>
</protein>
<comment type="caution">
    <text evidence="3">The sequence shown here is derived from an EMBL/GenBank/DDBJ whole genome shotgun (WGS) entry which is preliminary data.</text>
</comment>
<accession>A0ABS7T4U2</accession>
<feature type="chain" id="PRO_5046898817" description="Lipoprotein" evidence="2">
    <location>
        <begin position="19"/>
        <end position="202"/>
    </location>
</feature>
<keyword evidence="4" id="KW-1185">Reference proteome</keyword>
<dbReference type="EMBL" id="JAINZW010000002">
    <property type="protein sequence ID" value="MBZ4038866.1"/>
    <property type="molecule type" value="Genomic_DNA"/>
</dbReference>
<evidence type="ECO:0000256" key="1">
    <source>
        <dbReference type="SAM" id="MobiDB-lite"/>
    </source>
</evidence>
<feature type="region of interest" description="Disordered" evidence="1">
    <location>
        <begin position="22"/>
        <end position="93"/>
    </location>
</feature>
<evidence type="ECO:0000313" key="3">
    <source>
        <dbReference type="EMBL" id="MBZ4038866.1"/>
    </source>
</evidence>
<evidence type="ECO:0000313" key="4">
    <source>
        <dbReference type="Proteomes" id="UP001430954"/>
    </source>
</evidence>
<dbReference type="PROSITE" id="PS51257">
    <property type="entry name" value="PROKAR_LIPOPROTEIN"/>
    <property type="match status" value="1"/>
</dbReference>
<dbReference type="RefSeq" id="WP_223675068.1">
    <property type="nucleotide sequence ID" value="NZ_JAINZW010000002.1"/>
</dbReference>
<reference evidence="3 4" key="1">
    <citation type="submission" date="2021-09" db="EMBL/GenBank/DDBJ databases">
        <title>Lysobacter sp. 13A isolated from the river sediment.</title>
        <authorList>
            <person name="Liu H."/>
            <person name="Li S."/>
            <person name="Mao S."/>
        </authorList>
    </citation>
    <scope>NUCLEOTIDE SEQUENCE [LARGE SCALE GENOMIC DNA]</scope>
    <source>
        <strain evidence="3 4">13A</strain>
    </source>
</reference>
<name>A0ABS7T4U2_9GAMM</name>
<organism evidence="3 4">
    <name type="scientific">Novilysobacter selenitireducens</name>
    <dbReference type="NCBI Taxonomy" id="2872639"/>
    <lineage>
        <taxon>Bacteria</taxon>
        <taxon>Pseudomonadati</taxon>
        <taxon>Pseudomonadota</taxon>
        <taxon>Gammaproteobacteria</taxon>
        <taxon>Lysobacterales</taxon>
        <taxon>Lysobacteraceae</taxon>
        <taxon>Novilysobacter</taxon>
    </lineage>
</organism>
<proteinExistence type="predicted"/>
<feature type="signal peptide" evidence="2">
    <location>
        <begin position="1"/>
        <end position="18"/>
    </location>
</feature>
<evidence type="ECO:0000256" key="2">
    <source>
        <dbReference type="SAM" id="SignalP"/>
    </source>
</evidence>
<feature type="compositionally biased region" description="Polar residues" evidence="1">
    <location>
        <begin position="78"/>
        <end position="89"/>
    </location>
</feature>
<dbReference type="Proteomes" id="UP001430954">
    <property type="component" value="Unassembled WGS sequence"/>
</dbReference>
<sequence length="202" mass="20418">MRARNALLMMCLVAPVLAACSDRSGPADEAAPATDSTTVAEPADPPSPHAETEPKAPEMADAPHSPNTEGPTRGGDGSQITLQPLTPGQLQGVDLPGELACSFSADTGATLLLARADVTPDGMVRGAVNNNGYVEALANGRAGGFNDLADGITLSGKGMTVVLARGSAQPTGNESTQHVATLTVQRADGAERTYDGLLTCGP</sequence>
<keyword evidence="2" id="KW-0732">Signal</keyword>